<organism evidence="3">
    <name type="scientific">Pelagomonas calceolata</name>
    <dbReference type="NCBI Taxonomy" id="35677"/>
    <lineage>
        <taxon>Eukaryota</taxon>
        <taxon>Sar</taxon>
        <taxon>Stramenopiles</taxon>
        <taxon>Ochrophyta</taxon>
        <taxon>Pelagophyceae</taxon>
        <taxon>Pelagomonadales</taxon>
        <taxon>Pelagomonadaceae</taxon>
        <taxon>Pelagomonas</taxon>
    </lineage>
</organism>
<sequence>MLRVAIALALSRCASAFVTPISHVPAAPRTSLRAVPETLSALQDLPTTLTAFADQGGNLAGKFFMGSLPPYVLFLYFLNYEKNNAPPLVRFGFAYLLLFVLATIPTGIISKTTWGVSLADADWLHGGAEALLTVTNIMLLLGFRNALKNDVDGSDAEWARLASAACAIAATILIATGVPLFHFEAHEPFLGGLGALGIGQDVEPVNALSIPTWIVHFSSVCEFILAMKLATVYAKQSGDEKWNGVAWGMLPSHASGVCACTYHLFYNQAALSWLVTAQAGLTFLGNTTLFIAALRLALANGWTLSDAIPKSLDDVNPTTGDYKLDVQRVEPVADLTPDLVLTGEIVAVAVGAAYLTKYGSLVALPILTQPNSILAALILLAVPATVAYTILPRPAFASGVGEFEGFSLPSFGGDGENAITYDDVKKFGVSGTIAYVLTELAFWAVAFPVAAALFTQANGHAPDLFNSGEDRAAVIASIFVGANVARLAVPLRFGVALAAAPWVDENIVQRFGGDSVDVEAVVEEEPVAVEKETGFSMPELPTFKNPFE</sequence>
<dbReference type="EMBL" id="CAKKNE010000004">
    <property type="protein sequence ID" value="CAH0374947.1"/>
    <property type="molecule type" value="Genomic_DNA"/>
</dbReference>
<feature type="transmembrane region" description="Helical" evidence="1">
    <location>
        <begin position="271"/>
        <end position="294"/>
    </location>
</feature>
<keyword evidence="1" id="KW-0472">Membrane</keyword>
<feature type="transmembrane region" description="Helical" evidence="1">
    <location>
        <begin position="130"/>
        <end position="147"/>
    </location>
</feature>
<evidence type="ECO:0000256" key="1">
    <source>
        <dbReference type="SAM" id="Phobius"/>
    </source>
</evidence>
<keyword evidence="1" id="KW-1133">Transmembrane helix</keyword>
<keyword evidence="5" id="KW-1185">Reference proteome</keyword>
<proteinExistence type="predicted"/>
<feature type="transmembrane region" description="Helical" evidence="1">
    <location>
        <begin position="91"/>
        <end position="110"/>
    </location>
</feature>
<protein>
    <submittedName>
        <fullName evidence="3">Uncharacterized protein</fullName>
    </submittedName>
</protein>
<feature type="transmembrane region" description="Helical" evidence="1">
    <location>
        <begin position="373"/>
        <end position="391"/>
    </location>
</feature>
<keyword evidence="2" id="KW-0732">Signal</keyword>
<dbReference type="PANTHER" id="PTHR33833:SF3">
    <property type="entry name" value="YCF49-LIKE PROTEIN"/>
    <property type="match status" value="1"/>
</dbReference>
<dbReference type="AlphaFoldDB" id="A0A7S4E764"/>
<feature type="transmembrane region" description="Helical" evidence="1">
    <location>
        <begin position="59"/>
        <end position="79"/>
    </location>
</feature>
<dbReference type="InterPro" id="IPR021995">
    <property type="entry name" value="DUF3593"/>
</dbReference>
<dbReference type="InterPro" id="IPR019634">
    <property type="entry name" value="Uncharacterised_Ycf49"/>
</dbReference>
<accession>A0A7S4E764</accession>
<evidence type="ECO:0000313" key="5">
    <source>
        <dbReference type="Proteomes" id="UP000789595"/>
    </source>
</evidence>
<feature type="signal peptide" evidence="2">
    <location>
        <begin position="1"/>
        <end position="16"/>
    </location>
</feature>
<feature type="transmembrane region" description="Helical" evidence="1">
    <location>
        <begin position="433"/>
        <end position="454"/>
    </location>
</feature>
<evidence type="ECO:0000313" key="4">
    <source>
        <dbReference type="EMBL" id="CAH0374947.1"/>
    </source>
</evidence>
<dbReference type="PANTHER" id="PTHR33833">
    <property type="entry name" value="NUCLEOLAR-LIKE PROTEIN-RELATED"/>
    <property type="match status" value="1"/>
</dbReference>
<dbReference type="OrthoDB" id="424673at2759"/>
<evidence type="ECO:0000313" key="3">
    <source>
        <dbReference type="EMBL" id="CAE0694007.1"/>
    </source>
</evidence>
<keyword evidence="1" id="KW-0812">Transmembrane</keyword>
<reference evidence="3" key="1">
    <citation type="submission" date="2021-01" db="EMBL/GenBank/DDBJ databases">
        <authorList>
            <person name="Corre E."/>
            <person name="Pelletier E."/>
            <person name="Niang G."/>
            <person name="Scheremetjew M."/>
            <person name="Finn R."/>
            <person name="Kale V."/>
            <person name="Holt S."/>
            <person name="Cochrane G."/>
            <person name="Meng A."/>
            <person name="Brown T."/>
            <person name="Cohen L."/>
        </authorList>
    </citation>
    <scope>NUCLEOTIDE SEQUENCE</scope>
    <source>
        <strain evidence="3">CCMP1756</strain>
    </source>
</reference>
<feature type="chain" id="PRO_5035593993" evidence="2">
    <location>
        <begin position="17"/>
        <end position="548"/>
    </location>
</feature>
<reference evidence="4" key="2">
    <citation type="submission" date="2021-11" db="EMBL/GenBank/DDBJ databases">
        <authorList>
            <consortium name="Genoscope - CEA"/>
            <person name="William W."/>
        </authorList>
    </citation>
    <scope>NUCLEOTIDE SEQUENCE</scope>
</reference>
<dbReference type="Pfam" id="PF10693">
    <property type="entry name" value="DUF2499"/>
    <property type="match status" value="1"/>
</dbReference>
<evidence type="ECO:0000256" key="2">
    <source>
        <dbReference type="SAM" id="SignalP"/>
    </source>
</evidence>
<feature type="transmembrane region" description="Helical" evidence="1">
    <location>
        <begin position="245"/>
        <end position="265"/>
    </location>
</feature>
<dbReference type="EMBL" id="HBIW01011054">
    <property type="protein sequence ID" value="CAE0694007.1"/>
    <property type="molecule type" value="Transcribed_RNA"/>
</dbReference>
<dbReference type="Proteomes" id="UP000789595">
    <property type="component" value="Unassembled WGS sequence"/>
</dbReference>
<feature type="transmembrane region" description="Helical" evidence="1">
    <location>
        <begin position="159"/>
        <end position="181"/>
    </location>
</feature>
<dbReference type="Pfam" id="PF12159">
    <property type="entry name" value="DUF3593"/>
    <property type="match status" value="1"/>
</dbReference>
<gene>
    <name evidence="3" type="ORF">PCAL00307_LOCUS9443</name>
    <name evidence="4" type="ORF">PECAL_4P22600</name>
</gene>
<name>A0A7S4E764_9STRA</name>